<name>A0ABZ2HUP0_9MICO</name>
<proteinExistence type="predicted"/>
<accession>A0ABZ2HUP0</accession>
<gene>
    <name evidence="1" type="ORF">V8Z62_09515</name>
</gene>
<dbReference type="EMBL" id="CP146240">
    <property type="protein sequence ID" value="WWS83552.1"/>
    <property type="molecule type" value="Genomic_DNA"/>
</dbReference>
<dbReference type="Proteomes" id="UP001377573">
    <property type="component" value="Chromosome"/>
</dbReference>
<keyword evidence="2" id="KW-1185">Reference proteome</keyword>
<dbReference type="RefSeq" id="WP_338565580.1">
    <property type="nucleotide sequence ID" value="NZ_CP146240.1"/>
</dbReference>
<evidence type="ECO:0000313" key="2">
    <source>
        <dbReference type="Proteomes" id="UP001377573"/>
    </source>
</evidence>
<evidence type="ECO:0000313" key="1">
    <source>
        <dbReference type="EMBL" id="WWS83552.1"/>
    </source>
</evidence>
<reference evidence="1 2" key="1">
    <citation type="submission" date="2024-02" db="EMBL/GenBank/DDBJ databases">
        <authorList>
            <person name="Alasadi S."/>
            <person name="Hussein S.A."/>
        </authorList>
    </citation>
    <scope>NUCLEOTIDE SEQUENCE [LARGE SCALE GENOMIC DNA]</scope>
    <source>
        <strain evidence="1 2">GJ_SRA_44_2022</strain>
    </source>
</reference>
<organism evidence="1 2">
    <name type="scientific">Microbacterium paraoxydans</name>
    <dbReference type="NCBI Taxonomy" id="199592"/>
    <lineage>
        <taxon>Bacteria</taxon>
        <taxon>Bacillati</taxon>
        <taxon>Actinomycetota</taxon>
        <taxon>Actinomycetes</taxon>
        <taxon>Micrococcales</taxon>
        <taxon>Microbacteriaceae</taxon>
        <taxon>Microbacterium</taxon>
    </lineage>
</organism>
<sequence>MNRDTVLADLRARGSVGFCFFDDPRGKTNTVVVSYGREGFQTWIQDERAQPIERSLRVFAAEQEALADFAHRVQLWNRVSGVLSPGPSGAGAAAV</sequence>
<protein>
    <submittedName>
        <fullName evidence="1">Uncharacterized protein</fullName>
    </submittedName>
</protein>